<reference evidence="2" key="1">
    <citation type="journal article" date="2020" name="Stud. Mycol.">
        <title>101 Dothideomycetes genomes: a test case for predicting lifestyles and emergence of pathogens.</title>
        <authorList>
            <person name="Haridas S."/>
            <person name="Albert R."/>
            <person name="Binder M."/>
            <person name="Bloem J."/>
            <person name="Labutti K."/>
            <person name="Salamov A."/>
            <person name="Andreopoulos B."/>
            <person name="Baker S."/>
            <person name="Barry K."/>
            <person name="Bills G."/>
            <person name="Bluhm B."/>
            <person name="Cannon C."/>
            <person name="Castanera R."/>
            <person name="Culley D."/>
            <person name="Daum C."/>
            <person name="Ezra D."/>
            <person name="Gonzalez J."/>
            <person name="Henrissat B."/>
            <person name="Kuo A."/>
            <person name="Liang C."/>
            <person name="Lipzen A."/>
            <person name="Lutzoni F."/>
            <person name="Magnuson J."/>
            <person name="Mondo S."/>
            <person name="Nolan M."/>
            <person name="Ohm R."/>
            <person name="Pangilinan J."/>
            <person name="Park H.-J."/>
            <person name="Ramirez L."/>
            <person name="Alfaro M."/>
            <person name="Sun H."/>
            <person name="Tritt A."/>
            <person name="Yoshinaga Y."/>
            <person name="Zwiers L.-H."/>
            <person name="Turgeon B."/>
            <person name="Goodwin S."/>
            <person name="Spatafora J."/>
            <person name="Crous P."/>
            <person name="Grigoriev I."/>
        </authorList>
    </citation>
    <scope>NUCLEOTIDE SEQUENCE</scope>
    <source>
        <strain evidence="2">CBS 123094</strain>
    </source>
</reference>
<name>A0A6A5WE13_9PLEO</name>
<keyword evidence="3" id="KW-1185">Reference proteome</keyword>
<evidence type="ECO:0000313" key="3">
    <source>
        <dbReference type="Proteomes" id="UP000799779"/>
    </source>
</evidence>
<organism evidence="2 3">
    <name type="scientific">Amniculicola lignicola CBS 123094</name>
    <dbReference type="NCBI Taxonomy" id="1392246"/>
    <lineage>
        <taxon>Eukaryota</taxon>
        <taxon>Fungi</taxon>
        <taxon>Dikarya</taxon>
        <taxon>Ascomycota</taxon>
        <taxon>Pezizomycotina</taxon>
        <taxon>Dothideomycetes</taxon>
        <taxon>Pleosporomycetidae</taxon>
        <taxon>Pleosporales</taxon>
        <taxon>Amniculicolaceae</taxon>
        <taxon>Amniculicola</taxon>
    </lineage>
</organism>
<feature type="compositionally biased region" description="Polar residues" evidence="1">
    <location>
        <begin position="21"/>
        <end position="37"/>
    </location>
</feature>
<sequence length="158" mass="17697">MKRKRESDAMDHCPRSPYPRTASSNAPSSQRTSSDSSAHWDAPPRIEISEVDSHHSAHRDHATISPPATQPQESSPTRGDAGSRHPYSHSQPYSDGTWGAEEEMEVEPTGDVDKVEDLETSEREQRLRKRDYAIQMTRIMGRQLVSGISRGSRREAGM</sequence>
<feature type="region of interest" description="Disordered" evidence="1">
    <location>
        <begin position="1"/>
        <end position="126"/>
    </location>
</feature>
<accession>A0A6A5WE13</accession>
<gene>
    <name evidence="2" type="ORF">P154DRAFT_217592</name>
</gene>
<feature type="compositionally biased region" description="Acidic residues" evidence="1">
    <location>
        <begin position="100"/>
        <end position="110"/>
    </location>
</feature>
<proteinExistence type="predicted"/>
<dbReference type="EMBL" id="ML977594">
    <property type="protein sequence ID" value="KAF1999687.1"/>
    <property type="molecule type" value="Genomic_DNA"/>
</dbReference>
<evidence type="ECO:0000313" key="2">
    <source>
        <dbReference type="EMBL" id="KAF1999687.1"/>
    </source>
</evidence>
<evidence type="ECO:0000256" key="1">
    <source>
        <dbReference type="SAM" id="MobiDB-lite"/>
    </source>
</evidence>
<dbReference type="OrthoDB" id="3801103at2759"/>
<feature type="compositionally biased region" description="Basic and acidic residues" evidence="1">
    <location>
        <begin position="1"/>
        <end position="14"/>
    </location>
</feature>
<protein>
    <submittedName>
        <fullName evidence="2">Uncharacterized protein</fullName>
    </submittedName>
</protein>
<feature type="compositionally biased region" description="Polar residues" evidence="1">
    <location>
        <begin position="66"/>
        <end position="77"/>
    </location>
</feature>
<feature type="compositionally biased region" description="Basic and acidic residues" evidence="1">
    <location>
        <begin position="42"/>
        <end position="62"/>
    </location>
</feature>
<dbReference type="AlphaFoldDB" id="A0A6A5WE13"/>
<feature type="compositionally biased region" description="Basic and acidic residues" evidence="1">
    <location>
        <begin position="111"/>
        <end position="125"/>
    </location>
</feature>
<dbReference type="Proteomes" id="UP000799779">
    <property type="component" value="Unassembled WGS sequence"/>
</dbReference>